<protein>
    <submittedName>
        <fullName evidence="1">Uncharacterized protein</fullName>
    </submittedName>
</protein>
<organism evidence="1 2">
    <name type="scientific">Trichophyton rubrum</name>
    <name type="common">Athlete's foot fungus</name>
    <name type="synonym">Epidermophyton rubrum</name>
    <dbReference type="NCBI Taxonomy" id="5551"/>
    <lineage>
        <taxon>Eukaryota</taxon>
        <taxon>Fungi</taxon>
        <taxon>Dikarya</taxon>
        <taxon>Ascomycota</taxon>
        <taxon>Pezizomycotina</taxon>
        <taxon>Eurotiomycetes</taxon>
        <taxon>Eurotiomycetidae</taxon>
        <taxon>Onygenales</taxon>
        <taxon>Arthrodermataceae</taxon>
        <taxon>Trichophyton</taxon>
    </lineage>
</organism>
<sequence length="91" mass="10307">MATPWESNSSGPKYPAAACAPYRVQSTPGRTPDEMMLKEAGGKQVPTVWREFCQPKQESWVFPPLLPAYAESARRRPDARFARLLEPTAWR</sequence>
<name>A0A178F6F6_TRIRU</name>
<gene>
    <name evidence="1" type="ORF">A7C99_1399</name>
</gene>
<reference evidence="1 2" key="1">
    <citation type="submission" date="2016-05" db="EMBL/GenBank/DDBJ databases">
        <title>Genome sequencing of Trichophyton rubrum CMCC(F)T1i isolated from hair.</title>
        <authorList>
            <person name="Zhan P."/>
            <person name="Tao Y."/>
            <person name="Liu W."/>
        </authorList>
    </citation>
    <scope>NUCLEOTIDE SEQUENCE [LARGE SCALE GENOMIC DNA]</scope>
    <source>
        <strain evidence="2">CMCC(F)T1i</strain>
    </source>
</reference>
<dbReference type="EMBL" id="LHPM01000010">
    <property type="protein sequence ID" value="OAL67535.1"/>
    <property type="molecule type" value="Genomic_DNA"/>
</dbReference>
<evidence type="ECO:0000313" key="1">
    <source>
        <dbReference type="EMBL" id="OAL67535.1"/>
    </source>
</evidence>
<dbReference type="Proteomes" id="UP000243015">
    <property type="component" value="Unassembled WGS sequence"/>
</dbReference>
<dbReference type="AlphaFoldDB" id="A0A178F6F6"/>
<evidence type="ECO:0000313" key="2">
    <source>
        <dbReference type="Proteomes" id="UP000243015"/>
    </source>
</evidence>
<proteinExistence type="predicted"/>
<accession>A0A178F6F6</accession>
<comment type="caution">
    <text evidence="1">The sequence shown here is derived from an EMBL/GenBank/DDBJ whole genome shotgun (WGS) entry which is preliminary data.</text>
</comment>